<feature type="region of interest" description="Disordered" evidence="3">
    <location>
        <begin position="413"/>
        <end position="530"/>
    </location>
</feature>
<evidence type="ECO:0000313" key="6">
    <source>
        <dbReference type="Proteomes" id="UP001620626"/>
    </source>
</evidence>
<evidence type="ECO:0000259" key="4">
    <source>
        <dbReference type="Pfam" id="PF12936"/>
    </source>
</evidence>
<feature type="compositionally biased region" description="Basic and acidic residues" evidence="3">
    <location>
        <begin position="424"/>
        <end position="449"/>
    </location>
</feature>
<dbReference type="Proteomes" id="UP001620626">
    <property type="component" value="Unassembled WGS sequence"/>
</dbReference>
<feature type="compositionally biased region" description="Basic and acidic residues" evidence="3">
    <location>
        <begin position="114"/>
        <end position="129"/>
    </location>
</feature>
<evidence type="ECO:0000256" key="1">
    <source>
        <dbReference type="ARBA" id="ARBA00007473"/>
    </source>
</evidence>
<accession>A0ABD2IMM9</accession>
<protein>
    <recommendedName>
        <fullName evidence="2">Protein KRI1 homolog</fullName>
    </recommendedName>
</protein>
<dbReference type="PANTHER" id="PTHR14490:SF5">
    <property type="entry name" value="PROTEIN KRI1 HOMOLOG"/>
    <property type="match status" value="1"/>
</dbReference>
<feature type="region of interest" description="Disordered" evidence="3">
    <location>
        <begin position="23"/>
        <end position="52"/>
    </location>
</feature>
<feature type="compositionally biased region" description="Basic residues" evidence="3">
    <location>
        <begin position="495"/>
        <end position="506"/>
    </location>
</feature>
<feature type="compositionally biased region" description="Polar residues" evidence="3">
    <location>
        <begin position="142"/>
        <end position="155"/>
    </location>
</feature>
<dbReference type="Pfam" id="PF12936">
    <property type="entry name" value="Kri1_C"/>
    <property type="match status" value="1"/>
</dbReference>
<reference evidence="5 6" key="1">
    <citation type="submission" date="2024-10" db="EMBL/GenBank/DDBJ databases">
        <authorList>
            <person name="Kim D."/>
        </authorList>
    </citation>
    <scope>NUCLEOTIDE SEQUENCE [LARGE SCALE GENOMIC DNA]</scope>
    <source>
        <strain evidence="5">BH-2024</strain>
    </source>
</reference>
<keyword evidence="6" id="KW-1185">Reference proteome</keyword>
<feature type="region of interest" description="Disordered" evidence="3">
    <location>
        <begin position="80"/>
        <end position="189"/>
    </location>
</feature>
<name>A0ABD2IMM9_9BILA</name>
<dbReference type="InterPro" id="IPR018034">
    <property type="entry name" value="Kri1"/>
</dbReference>
<feature type="compositionally biased region" description="Acidic residues" evidence="3">
    <location>
        <begin position="30"/>
        <end position="40"/>
    </location>
</feature>
<evidence type="ECO:0000256" key="3">
    <source>
        <dbReference type="SAM" id="MobiDB-lite"/>
    </source>
</evidence>
<sequence>MPPDLTPPLNLEDKFQMKLVEGTEVNGGETSEDEIADFSDNEMSSRSSEDPMFWTADDECNFLKTLSALKERDPKIYEQNANFFDEENQQKKTYSDAFQEIEAKKGRKPQQKMTLRDYERKLVVERGGEFSESDEEMDRPGPSSSPSYFDQQQQLKKAFKNALADSDDSGSEELLRKREKSEQEKVKEREDFYEWLRNEGAEENGAIIDKDLVKLKKRWSASGGNQLDEEEKFLRDYLLNRNYENDEEEEEEEEGTGGERVPTYEQIIQEEEDEEMAEQFEHKYNFRFEDPDQEFLKQYPRTVRESLRTNESKRKRRRERQKEQRKEEEQQQRGVKVEEVDIPFRYRTVLPNSFGLTTEEIMNTDDRRLNAWAPIKRLNQYRSEDEEHKQLMFFQRKSQHIEKKRKLLEQIDFALPKKAQKSKAKTEEQKEDNAKREEATESKEKEEKAPKRKMKQKKTKVEKKTKKRGRVEEDGTVDIAELGMDRLRAYGVSTKKLKRAHFSKKKAAAERKQGEKQQQKSEKTNQKGTD</sequence>
<dbReference type="InterPro" id="IPR024626">
    <property type="entry name" value="Kri1-like_C"/>
</dbReference>
<dbReference type="PANTHER" id="PTHR14490">
    <property type="entry name" value="ZINC FINGER, ZZ TYPE"/>
    <property type="match status" value="1"/>
</dbReference>
<evidence type="ECO:0000313" key="5">
    <source>
        <dbReference type="EMBL" id="KAL3081314.1"/>
    </source>
</evidence>
<dbReference type="AlphaFoldDB" id="A0ABD2IMM9"/>
<feature type="compositionally biased region" description="Basic and acidic residues" evidence="3">
    <location>
        <begin position="320"/>
        <end position="337"/>
    </location>
</feature>
<comment type="similarity">
    <text evidence="1">Belongs to the KRI1 family.</text>
</comment>
<comment type="caution">
    <text evidence="5">The sequence shown here is derived from an EMBL/GenBank/DDBJ whole genome shotgun (WGS) entry which is preliminary data.</text>
</comment>
<feature type="compositionally biased region" description="Basic and acidic residues" evidence="3">
    <location>
        <begin position="302"/>
        <end position="312"/>
    </location>
</feature>
<feature type="compositionally biased region" description="Acidic residues" evidence="3">
    <location>
        <begin position="245"/>
        <end position="256"/>
    </location>
</feature>
<proteinExistence type="inferred from homology"/>
<feature type="domain" description="Kri1-like C-terminal" evidence="4">
    <location>
        <begin position="338"/>
        <end position="406"/>
    </location>
</feature>
<dbReference type="EMBL" id="JBICBT010001137">
    <property type="protein sequence ID" value="KAL3081314.1"/>
    <property type="molecule type" value="Genomic_DNA"/>
</dbReference>
<feature type="compositionally biased region" description="Basic and acidic residues" evidence="3">
    <location>
        <begin position="507"/>
        <end position="530"/>
    </location>
</feature>
<feature type="region of interest" description="Disordered" evidence="3">
    <location>
        <begin position="240"/>
        <end position="263"/>
    </location>
</feature>
<feature type="compositionally biased region" description="Basic and acidic residues" evidence="3">
    <location>
        <begin position="173"/>
        <end position="189"/>
    </location>
</feature>
<evidence type="ECO:0000256" key="2">
    <source>
        <dbReference type="ARBA" id="ARBA00017294"/>
    </source>
</evidence>
<gene>
    <name evidence="5" type="ORF">niasHT_039791</name>
</gene>
<feature type="region of interest" description="Disordered" evidence="3">
    <location>
        <begin position="295"/>
        <end position="337"/>
    </location>
</feature>
<organism evidence="5 6">
    <name type="scientific">Heterodera trifolii</name>
    <dbReference type="NCBI Taxonomy" id="157864"/>
    <lineage>
        <taxon>Eukaryota</taxon>
        <taxon>Metazoa</taxon>
        <taxon>Ecdysozoa</taxon>
        <taxon>Nematoda</taxon>
        <taxon>Chromadorea</taxon>
        <taxon>Rhabditida</taxon>
        <taxon>Tylenchina</taxon>
        <taxon>Tylenchomorpha</taxon>
        <taxon>Tylenchoidea</taxon>
        <taxon>Heteroderidae</taxon>
        <taxon>Heteroderinae</taxon>
        <taxon>Heterodera</taxon>
    </lineage>
</organism>
<feature type="compositionally biased region" description="Basic residues" evidence="3">
    <location>
        <begin position="450"/>
        <end position="469"/>
    </location>
</feature>